<evidence type="ECO:0000313" key="3">
    <source>
        <dbReference type="Proteomes" id="UP001150238"/>
    </source>
</evidence>
<reference evidence="2" key="2">
    <citation type="journal article" date="2023" name="Proc. Natl. Acad. Sci. U.S.A.">
        <title>A global phylogenomic analysis of the shiitake genus Lentinula.</title>
        <authorList>
            <person name="Sierra-Patev S."/>
            <person name="Min B."/>
            <person name="Naranjo-Ortiz M."/>
            <person name="Looney B."/>
            <person name="Konkel Z."/>
            <person name="Slot J.C."/>
            <person name="Sakamoto Y."/>
            <person name="Steenwyk J.L."/>
            <person name="Rokas A."/>
            <person name="Carro J."/>
            <person name="Camarero S."/>
            <person name="Ferreira P."/>
            <person name="Molpeceres G."/>
            <person name="Ruiz-Duenas F.J."/>
            <person name="Serrano A."/>
            <person name="Henrissat B."/>
            <person name="Drula E."/>
            <person name="Hughes K.W."/>
            <person name="Mata J.L."/>
            <person name="Ishikawa N.K."/>
            <person name="Vargas-Isla R."/>
            <person name="Ushijima S."/>
            <person name="Smith C.A."/>
            <person name="Donoghue J."/>
            <person name="Ahrendt S."/>
            <person name="Andreopoulos W."/>
            <person name="He G."/>
            <person name="LaButti K."/>
            <person name="Lipzen A."/>
            <person name="Ng V."/>
            <person name="Riley R."/>
            <person name="Sandor L."/>
            <person name="Barry K."/>
            <person name="Martinez A.T."/>
            <person name="Xiao Y."/>
            <person name="Gibbons J.G."/>
            <person name="Terashima K."/>
            <person name="Grigoriev I.V."/>
            <person name="Hibbett D."/>
        </authorList>
    </citation>
    <scope>NUCLEOTIDE SEQUENCE</scope>
    <source>
        <strain evidence="2">Sp2 HRB7682 ss15</strain>
    </source>
</reference>
<sequence length="700" mass="77971">MDLEKAGCFSRFPSKILSLMRPASSYDGNTTDQYTLYEHRIRGLSTAIWLTQIQPLPLGAPPRESRILRAYRAIATLLTTNSIDEGPITVTGAPEVDASLRVTIVAPQFLNPVSGSARAHFRKIGDQKPSISVEKISVENTESRAMQDLPEFAQHGPAPIDIVKHSADIFQNLLHRSQTPTSSPESLRVFRLILSRCCMEVKARLDAAQFLLHFYGAMTLISVFRGWSPRPEDVLESRDPWEVVEDLCLVHELQQERIPVQLFNGQMRFHFGVETATRWMGTLRKTLAELVDATNRYALNDSSGPHLTRMAKAMRTLAHLLNTQPIQKIFNSRSLQTQLDMLRKRRSHFSIDVVPAGSALKIIEDERQIGETAGHHVLRYLFSLVSWYKAATVDLPSLMMRLANSPPVLYIVRVPVLRPQAKPKMHSPIFIAREELNRFLTSGDIEYAYTSRELQKFNAALDELFARRPAVSCPTSSASLNGPPSEDFPGSVHSASIALAVMNGDSSSSSPYPTSPHWVPTVTKPRKARTILPSVHSSQISPEYLVRPSHGGFATSSKRCCYCCSLLDEILSSSSHNSSSPDSFSEPTAPFKDHYGIVVPWTPPPLGYGLGIKTLALLERELTALLLGSILKNLDHVFSTTNEARAHLDDDMLASYSGSSHSRIPGRLQRSSRLPTVFEVSESNRRNNSHSRTNGERSYQ</sequence>
<comment type="caution">
    <text evidence="2">The sequence shown here is derived from an EMBL/GenBank/DDBJ whole genome shotgun (WGS) entry which is preliminary data.</text>
</comment>
<dbReference type="Proteomes" id="UP001150238">
    <property type="component" value="Unassembled WGS sequence"/>
</dbReference>
<name>A0A9W8ZPM6_9AGAR</name>
<reference evidence="2" key="1">
    <citation type="submission" date="2022-08" db="EMBL/GenBank/DDBJ databases">
        <authorList>
            <consortium name="DOE Joint Genome Institute"/>
            <person name="Min B."/>
            <person name="Riley R."/>
            <person name="Sierra-Patev S."/>
            <person name="Naranjo-Ortiz M."/>
            <person name="Looney B."/>
            <person name="Konkel Z."/>
            <person name="Slot J.C."/>
            <person name="Sakamoto Y."/>
            <person name="Steenwyk J.L."/>
            <person name="Rokas A."/>
            <person name="Carro J."/>
            <person name="Camarero S."/>
            <person name="Ferreira P."/>
            <person name="Molpeceres G."/>
            <person name="Ruiz-Duenas F.J."/>
            <person name="Serrano A."/>
            <person name="Henrissat B."/>
            <person name="Drula E."/>
            <person name="Hughes K.W."/>
            <person name="Mata J.L."/>
            <person name="Ishikawa N.K."/>
            <person name="Vargas-Isla R."/>
            <person name="Ushijima S."/>
            <person name="Smith C.A."/>
            <person name="Ahrendt S."/>
            <person name="Andreopoulos W."/>
            <person name="He G."/>
            <person name="Labutti K."/>
            <person name="Lipzen A."/>
            <person name="Ng V."/>
            <person name="Sandor L."/>
            <person name="Barry K."/>
            <person name="Martinez A.T."/>
            <person name="Xiao Y."/>
            <person name="Gibbons J.G."/>
            <person name="Terashima K."/>
            <person name="Hibbett D.S."/>
            <person name="Grigoriev I.V."/>
        </authorList>
    </citation>
    <scope>NUCLEOTIDE SEQUENCE</scope>
    <source>
        <strain evidence="2">Sp2 HRB7682 ss15</strain>
    </source>
</reference>
<gene>
    <name evidence="2" type="ORF">C8J55DRAFT_567402</name>
</gene>
<dbReference type="EMBL" id="JANVFS010000068">
    <property type="protein sequence ID" value="KAJ4463648.1"/>
    <property type="molecule type" value="Genomic_DNA"/>
</dbReference>
<evidence type="ECO:0000313" key="2">
    <source>
        <dbReference type="EMBL" id="KAJ4463648.1"/>
    </source>
</evidence>
<organism evidence="2 3">
    <name type="scientific">Lentinula lateritia</name>
    <dbReference type="NCBI Taxonomy" id="40482"/>
    <lineage>
        <taxon>Eukaryota</taxon>
        <taxon>Fungi</taxon>
        <taxon>Dikarya</taxon>
        <taxon>Basidiomycota</taxon>
        <taxon>Agaricomycotina</taxon>
        <taxon>Agaricomycetes</taxon>
        <taxon>Agaricomycetidae</taxon>
        <taxon>Agaricales</taxon>
        <taxon>Marasmiineae</taxon>
        <taxon>Omphalotaceae</taxon>
        <taxon>Lentinula</taxon>
    </lineage>
</organism>
<protein>
    <submittedName>
        <fullName evidence="2">Uncharacterized protein</fullName>
    </submittedName>
</protein>
<evidence type="ECO:0000256" key="1">
    <source>
        <dbReference type="SAM" id="MobiDB-lite"/>
    </source>
</evidence>
<proteinExistence type="predicted"/>
<feature type="region of interest" description="Disordered" evidence="1">
    <location>
        <begin position="676"/>
        <end position="700"/>
    </location>
</feature>
<accession>A0A9W8ZPM6</accession>
<dbReference type="AlphaFoldDB" id="A0A9W8ZPM6"/>